<reference evidence="2 3" key="1">
    <citation type="submission" date="2020-08" db="EMBL/GenBank/DDBJ databases">
        <title>Genomic Encyclopedia of Type Strains, Phase IV (KMG-IV): sequencing the most valuable type-strain genomes for metagenomic binning, comparative biology and taxonomic classification.</title>
        <authorList>
            <person name="Goeker M."/>
        </authorList>
    </citation>
    <scope>NUCLEOTIDE SEQUENCE [LARGE SCALE GENOMIC DNA]</scope>
    <source>
        <strain evidence="2 3">YC6886</strain>
    </source>
</reference>
<evidence type="ECO:0000313" key="3">
    <source>
        <dbReference type="Proteomes" id="UP000557717"/>
    </source>
</evidence>
<evidence type="ECO:0000313" key="2">
    <source>
        <dbReference type="EMBL" id="MBB5351072.1"/>
    </source>
</evidence>
<name>A0A840UZ68_9BACT</name>
<keyword evidence="3" id="KW-1185">Reference proteome</keyword>
<organism evidence="2 3">
    <name type="scientific">Haloferula luteola</name>
    <dbReference type="NCBI Taxonomy" id="595692"/>
    <lineage>
        <taxon>Bacteria</taxon>
        <taxon>Pseudomonadati</taxon>
        <taxon>Verrucomicrobiota</taxon>
        <taxon>Verrucomicrobiia</taxon>
        <taxon>Verrucomicrobiales</taxon>
        <taxon>Verrucomicrobiaceae</taxon>
        <taxon>Haloferula</taxon>
    </lineage>
</organism>
<dbReference type="InterPro" id="IPR007921">
    <property type="entry name" value="CHAP_dom"/>
</dbReference>
<dbReference type="Proteomes" id="UP000557717">
    <property type="component" value="Unassembled WGS sequence"/>
</dbReference>
<comment type="caution">
    <text evidence="2">The sequence shown here is derived from an EMBL/GenBank/DDBJ whole genome shotgun (WGS) entry which is preliminary data.</text>
</comment>
<feature type="domain" description="Peptidase C51" evidence="1">
    <location>
        <begin position="121"/>
        <end position="201"/>
    </location>
</feature>
<dbReference type="Pfam" id="PF05257">
    <property type="entry name" value="CHAP"/>
    <property type="match status" value="1"/>
</dbReference>
<dbReference type="RefSeq" id="WP_221285044.1">
    <property type="nucleotide sequence ID" value="NZ_JACHFD010000005.1"/>
</dbReference>
<protein>
    <submittedName>
        <fullName evidence="2">Uncharacterized protein (TIGR02594 family)</fullName>
    </submittedName>
</protein>
<accession>A0A840UZ68</accession>
<evidence type="ECO:0000259" key="1">
    <source>
        <dbReference type="Pfam" id="PF05257"/>
    </source>
</evidence>
<dbReference type="NCBIfam" id="TIGR02594">
    <property type="entry name" value="TIGR02594 family protein"/>
    <property type="match status" value="1"/>
</dbReference>
<sequence>MTISTYRDLQTYLGITADNVPRMQTVIATAAALQLPLPVTSSLSRAWKAVQRYVEVTVDGEPGPETLGGIIRELVRMGKLPTLDPYGMARTYLGCREIPGSRDNPLIVAWHRRIATWISDDETAWCSAFANAMCQDCEYERSGKLNARSWLEVGQSVELAQAKPGDVVVLWRGSRSGWEGHVAFFEHYNANRDLIYMLGGNQNNEVNVTGYATNRLLSIRRIRPLSRAEGKSSKIL</sequence>
<dbReference type="Gene3D" id="3.90.1720.10">
    <property type="entry name" value="endopeptidase domain like (from Nostoc punctiforme)"/>
    <property type="match status" value="1"/>
</dbReference>
<dbReference type="AlphaFoldDB" id="A0A840UZ68"/>
<dbReference type="InterPro" id="IPR013423">
    <property type="entry name" value="CHP02594"/>
</dbReference>
<proteinExistence type="predicted"/>
<gene>
    <name evidence="2" type="ORF">HNR46_001306</name>
</gene>
<dbReference type="EMBL" id="JACHFD010000005">
    <property type="protein sequence ID" value="MBB5351072.1"/>
    <property type="molecule type" value="Genomic_DNA"/>
</dbReference>